<reference evidence="1 2" key="1">
    <citation type="submission" date="2017-06" db="EMBL/GenBank/DDBJ databases">
        <authorList>
            <person name="Kim H.J."/>
            <person name="Triplett B.A."/>
        </authorList>
    </citation>
    <scope>NUCLEOTIDE SEQUENCE [LARGE SCALE GENOMIC DNA]</scope>
    <source>
        <strain evidence="1 2">DSM 14713</strain>
    </source>
</reference>
<dbReference type="AlphaFoldDB" id="A0A250II26"/>
<keyword evidence="2" id="KW-1185">Reference proteome</keyword>
<dbReference type="RefSeq" id="WP_095979275.1">
    <property type="nucleotide sequence ID" value="NZ_CP022163.1"/>
</dbReference>
<gene>
    <name evidence="1" type="ORF">MEBOL_004332</name>
</gene>
<proteinExistence type="predicted"/>
<dbReference type="Proteomes" id="UP000217289">
    <property type="component" value="Chromosome"/>
</dbReference>
<protein>
    <recommendedName>
        <fullName evidence="3">Geranylgeranyl pyrophosphate synthase</fullName>
    </recommendedName>
</protein>
<organism evidence="1 2">
    <name type="scientific">Melittangium boletus DSM 14713</name>
    <dbReference type="NCBI Taxonomy" id="1294270"/>
    <lineage>
        <taxon>Bacteria</taxon>
        <taxon>Pseudomonadati</taxon>
        <taxon>Myxococcota</taxon>
        <taxon>Myxococcia</taxon>
        <taxon>Myxococcales</taxon>
        <taxon>Cystobacterineae</taxon>
        <taxon>Archangiaceae</taxon>
        <taxon>Melittangium</taxon>
    </lineage>
</organism>
<dbReference type="OrthoDB" id="5506229at2"/>
<evidence type="ECO:0008006" key="3">
    <source>
        <dbReference type="Google" id="ProtNLM"/>
    </source>
</evidence>
<dbReference type="EMBL" id="CP022163">
    <property type="protein sequence ID" value="ATB30870.1"/>
    <property type="molecule type" value="Genomic_DNA"/>
</dbReference>
<name>A0A250II26_9BACT</name>
<sequence length="343" mass="36080">MGLMPFISPLPLPAPSVERAWVALVRAQVEGVLAGLLELPDEVRLDAQWAEALVRVRGVVLRPAERSRAALLLAGYCLARGSTVVPAGLWRFAAGLELLHACQALHADPTVLSARLAPERTGEQLAVVVGDHLFARALETMLEAGVPGAVEASEYCLRLHRVTTAGLFRAEQGGGLLEPGGVSRALRLVRLRAVREGLASSLVCGAMLAGADGDARLRLARVGCGVGLAVGLRQEGAGWAGFARGRCAFPIVAAWSRASPEARRELESLERLPHGERDGAVLARVRVLVDEAGGFSATESLMARSMLGALRALTALPNPQGVRDLLQALIGSRAHQTVTGDAP</sequence>
<dbReference type="Gene3D" id="1.10.600.10">
    <property type="entry name" value="Farnesyl Diphosphate Synthase"/>
    <property type="match status" value="1"/>
</dbReference>
<dbReference type="SUPFAM" id="SSF48576">
    <property type="entry name" value="Terpenoid synthases"/>
    <property type="match status" value="1"/>
</dbReference>
<evidence type="ECO:0000313" key="1">
    <source>
        <dbReference type="EMBL" id="ATB30870.1"/>
    </source>
</evidence>
<evidence type="ECO:0000313" key="2">
    <source>
        <dbReference type="Proteomes" id="UP000217289"/>
    </source>
</evidence>
<dbReference type="KEGG" id="mbd:MEBOL_004332"/>
<accession>A0A250II26</accession>
<dbReference type="InterPro" id="IPR008949">
    <property type="entry name" value="Isoprenoid_synthase_dom_sf"/>
</dbReference>